<name>A0ABU2DUZ2_9MICC</name>
<dbReference type="Proteomes" id="UP001251870">
    <property type="component" value="Unassembled WGS sequence"/>
</dbReference>
<keyword evidence="4" id="KW-0067">ATP-binding</keyword>
<evidence type="ECO:0000256" key="5">
    <source>
        <dbReference type="SAM" id="Coils"/>
    </source>
</evidence>
<accession>A0ABU2DUZ2</accession>
<evidence type="ECO:0000259" key="7">
    <source>
        <dbReference type="Pfam" id="PF18085"/>
    </source>
</evidence>
<dbReference type="Gene3D" id="3.90.1200.10">
    <property type="match status" value="1"/>
</dbReference>
<dbReference type="RefSeq" id="WP_310549314.1">
    <property type="nucleotide sequence ID" value="NZ_JAVKGR010000023.1"/>
</dbReference>
<feature type="domain" description="Maltokinase N-terminal cap" evidence="7">
    <location>
        <begin position="19"/>
        <end position="111"/>
    </location>
</feature>
<keyword evidence="9" id="KW-1185">Reference proteome</keyword>
<evidence type="ECO:0000256" key="2">
    <source>
        <dbReference type="ARBA" id="ARBA00022741"/>
    </source>
</evidence>
<dbReference type="InterPro" id="IPR040999">
    <property type="entry name" value="Mak_N_cap"/>
</dbReference>
<evidence type="ECO:0000256" key="4">
    <source>
        <dbReference type="ARBA" id="ARBA00022840"/>
    </source>
</evidence>
<keyword evidence="3" id="KW-0418">Kinase</keyword>
<organism evidence="8 9">
    <name type="scientific">Nesterenkonia aerolata</name>
    <dbReference type="NCBI Taxonomy" id="3074079"/>
    <lineage>
        <taxon>Bacteria</taxon>
        <taxon>Bacillati</taxon>
        <taxon>Actinomycetota</taxon>
        <taxon>Actinomycetes</taxon>
        <taxon>Micrococcales</taxon>
        <taxon>Micrococcaceae</taxon>
        <taxon>Nesterenkonia</taxon>
    </lineage>
</organism>
<dbReference type="EMBL" id="JAVKGR010000023">
    <property type="protein sequence ID" value="MDR8020332.1"/>
    <property type="molecule type" value="Genomic_DNA"/>
</dbReference>
<protein>
    <recommendedName>
        <fullName evidence="7">Maltokinase N-terminal cap domain-containing protein</fullName>
    </recommendedName>
</protein>
<evidence type="ECO:0000256" key="3">
    <source>
        <dbReference type="ARBA" id="ARBA00022777"/>
    </source>
</evidence>
<feature type="region of interest" description="Disordered" evidence="6">
    <location>
        <begin position="162"/>
        <end position="181"/>
    </location>
</feature>
<feature type="coiled-coil region" evidence="5">
    <location>
        <begin position="327"/>
        <end position="354"/>
    </location>
</feature>
<sequence>MPRLRGEEQDGFLDVLENWLVNQPWFPARTGRRRLARVGGMRFPLPEGVSDPQTTLELHILDVEHGAMLDRISVPVALRSRPSALAGKEAFIGRLTVGDGTERWLYDGAMDHAFLAAWLEAVRCDRGSRNGRSHARSFGDVAGRAAFTARLSRSAGRGADEAVTRTLVRPESAPESAPRPGDGQLIVDFFRRPVAAQSETLLRDTVLTLADRQTAFPRVLGLVTGAWMDRFAADDDLDAEAQAPSDAGGGAELADDGPTPEGAPTWEFGDLSLVREATAQAPDGISTAGLMLQSGESFAALSRRLGQALGGLHADLAAVFGAHPQSTDQLRRNLSALREKVETAENQCVAEGDEDLAEAARSLRDGLDGVFEPLALQRIHGSFGLERAHLADIEAPWVIDEGPAPADHAPTYQDTAAFVVSLARVVVDNAGQDVAAARQWFDESLEAFFAGYRDSDAEESGIDSARFRTEVFLRALPLLRDSVAGRVLSVQDLLRHSR</sequence>
<keyword evidence="2" id="KW-0547">Nucleotide-binding</keyword>
<feature type="region of interest" description="Disordered" evidence="6">
    <location>
        <begin position="240"/>
        <end position="263"/>
    </location>
</feature>
<evidence type="ECO:0000313" key="9">
    <source>
        <dbReference type="Proteomes" id="UP001251870"/>
    </source>
</evidence>
<gene>
    <name evidence="8" type="ORF">RIL96_12260</name>
</gene>
<comment type="caution">
    <text evidence="8">The sequence shown here is derived from an EMBL/GenBank/DDBJ whole genome shotgun (WGS) entry which is preliminary data.</text>
</comment>
<evidence type="ECO:0000256" key="6">
    <source>
        <dbReference type="SAM" id="MobiDB-lite"/>
    </source>
</evidence>
<proteinExistence type="predicted"/>
<reference evidence="8 9" key="1">
    <citation type="submission" date="2023-09" db="EMBL/GenBank/DDBJ databases">
        <title>Description of three actinobacteria isolated from air of manufacturing shop in a pharmaceutical factory.</title>
        <authorList>
            <person name="Zhang D.-F."/>
        </authorList>
    </citation>
    <scope>NUCLEOTIDE SEQUENCE [LARGE SCALE GENOMIC DNA]</scope>
    <source>
        <strain evidence="8 9">LY-0111</strain>
    </source>
</reference>
<evidence type="ECO:0000313" key="8">
    <source>
        <dbReference type="EMBL" id="MDR8020332.1"/>
    </source>
</evidence>
<dbReference type="Pfam" id="PF18085">
    <property type="entry name" value="Mak_N_cap"/>
    <property type="match status" value="1"/>
</dbReference>
<keyword evidence="5" id="KW-0175">Coiled coil</keyword>
<evidence type="ECO:0000256" key="1">
    <source>
        <dbReference type="ARBA" id="ARBA00022679"/>
    </source>
</evidence>
<keyword evidence="1" id="KW-0808">Transferase</keyword>